<comment type="caution">
    <text evidence="6">The sequence shown here is derived from an EMBL/GenBank/DDBJ whole genome shotgun (WGS) entry which is preliminary data.</text>
</comment>
<sequence>MKWLILSSLLAPLSIIASPLVPRQNGTAATAAATATSTSSGSATNGTTSPSNTTGTARVPTVTLYPDTSNGLPIEVSGVNYPQFQQDVYLGIPFAQPPVGDLRFAPPQSYIYNFSVTAQRQPSACLQDPSGSIGASIQSEDCLYLNVFAPQGANATSVYLPVMVWIYGGSFTSGSASQYNASFLEAYAAQTGKPFIFVALNYRLGAFGWGYGSGFAENGAANLGLKDIRKGLEWVQQNIWAFGGNPDQVTVFGQSAGAIAISLLYLDPEVKLFKSAIMESGAQSTLPIGPTASTWNSAYQYLLQQTNCTTIAASNSTSGANATAGNSTTPWQCLKNLPSESLLRGQLAVKSNVLFSGFVYGPSIDGDIIPDSPHTLLSQGRFARIPFISGNNKDEGTFVVPTFVNSTTLGFALVDLVEPNDPSNTTLLQIAALYSDVPALGSPFDTGNNTFGLSSAWKQSVAIVGDATFQANRRFFLRQANQHGFDQTWTYQFEQYTPGQPAYRGVYHASEIPYVFGAARPGVGLAGFSSNYTQADAALSNTMMNYWLNFAYYTNPNGNGDASASNTTYWPTHDINQNNKNMLRLLASNVTVFQDDYREQQMDFFLDRPREFNYRRSLPEDVIMA</sequence>
<dbReference type="Gene3D" id="3.40.50.1820">
    <property type="entry name" value="alpha/beta hydrolase"/>
    <property type="match status" value="1"/>
</dbReference>
<dbReference type="PROSITE" id="PS00941">
    <property type="entry name" value="CARBOXYLESTERASE_B_2"/>
    <property type="match status" value="1"/>
</dbReference>
<evidence type="ECO:0000256" key="4">
    <source>
        <dbReference type="SAM" id="MobiDB-lite"/>
    </source>
</evidence>
<dbReference type="EC" id="3.1.1.-" evidence="3"/>
<comment type="similarity">
    <text evidence="1 3">Belongs to the type-B carboxylesterase/lipase family.</text>
</comment>
<feature type="domain" description="Carboxylesterase type B" evidence="5">
    <location>
        <begin position="78"/>
        <end position="604"/>
    </location>
</feature>
<dbReference type="KEGG" id="kne:92182684"/>
<evidence type="ECO:0000259" key="5">
    <source>
        <dbReference type="Pfam" id="PF00135"/>
    </source>
</evidence>
<dbReference type="InterPro" id="IPR002018">
    <property type="entry name" value="CarbesteraseB"/>
</dbReference>
<evidence type="ECO:0000313" key="6">
    <source>
        <dbReference type="EMBL" id="KAK8847567.1"/>
    </source>
</evidence>
<organism evidence="6 7">
    <name type="scientific">Kwoniella newhampshirensis</name>
    <dbReference type="NCBI Taxonomy" id="1651941"/>
    <lineage>
        <taxon>Eukaryota</taxon>
        <taxon>Fungi</taxon>
        <taxon>Dikarya</taxon>
        <taxon>Basidiomycota</taxon>
        <taxon>Agaricomycotina</taxon>
        <taxon>Tremellomycetes</taxon>
        <taxon>Tremellales</taxon>
        <taxon>Cryptococcaceae</taxon>
        <taxon>Kwoniella</taxon>
    </lineage>
</organism>
<proteinExistence type="inferred from homology"/>
<keyword evidence="7" id="KW-1185">Reference proteome</keyword>
<dbReference type="InterPro" id="IPR029058">
    <property type="entry name" value="AB_hydrolase_fold"/>
</dbReference>
<evidence type="ECO:0000256" key="2">
    <source>
        <dbReference type="ARBA" id="ARBA00022801"/>
    </source>
</evidence>
<dbReference type="EMBL" id="JBCAWK010000010">
    <property type="protein sequence ID" value="KAK8847567.1"/>
    <property type="molecule type" value="Genomic_DNA"/>
</dbReference>
<dbReference type="InterPro" id="IPR019826">
    <property type="entry name" value="Carboxylesterase_B_AS"/>
</dbReference>
<dbReference type="AlphaFoldDB" id="A0AAW0YVJ1"/>
<dbReference type="InterPro" id="IPR050309">
    <property type="entry name" value="Type-B_Carboxylest/Lipase"/>
</dbReference>
<accession>A0AAW0YVJ1</accession>
<dbReference type="PROSITE" id="PS00122">
    <property type="entry name" value="CARBOXYLESTERASE_B_1"/>
    <property type="match status" value="1"/>
</dbReference>
<keyword evidence="3" id="KW-0732">Signal</keyword>
<evidence type="ECO:0000256" key="1">
    <source>
        <dbReference type="ARBA" id="ARBA00005964"/>
    </source>
</evidence>
<dbReference type="InterPro" id="IPR019819">
    <property type="entry name" value="Carboxylesterase_B_CS"/>
</dbReference>
<dbReference type="PANTHER" id="PTHR11559">
    <property type="entry name" value="CARBOXYLESTERASE"/>
    <property type="match status" value="1"/>
</dbReference>
<dbReference type="Proteomes" id="UP001388673">
    <property type="component" value="Unassembled WGS sequence"/>
</dbReference>
<dbReference type="RefSeq" id="XP_066801085.1">
    <property type="nucleotide sequence ID" value="XM_066948517.1"/>
</dbReference>
<protein>
    <recommendedName>
        <fullName evidence="3">Carboxylic ester hydrolase</fullName>
        <ecNumber evidence="3">3.1.1.-</ecNumber>
    </recommendedName>
</protein>
<feature type="compositionally biased region" description="Low complexity" evidence="4">
    <location>
        <begin position="32"/>
        <end position="57"/>
    </location>
</feature>
<feature type="region of interest" description="Disordered" evidence="4">
    <location>
        <begin position="32"/>
        <end position="60"/>
    </location>
</feature>
<gene>
    <name evidence="6" type="ORF">IAR55_005426</name>
</gene>
<dbReference type="SUPFAM" id="SSF53474">
    <property type="entry name" value="alpha/beta-Hydrolases"/>
    <property type="match status" value="1"/>
</dbReference>
<dbReference type="GeneID" id="92182684"/>
<feature type="chain" id="PRO_5043113077" description="Carboxylic ester hydrolase" evidence="3">
    <location>
        <begin position="18"/>
        <end position="625"/>
    </location>
</feature>
<dbReference type="GO" id="GO:0016787">
    <property type="term" value="F:hydrolase activity"/>
    <property type="evidence" value="ECO:0007669"/>
    <property type="project" value="UniProtKB-KW"/>
</dbReference>
<name>A0AAW0YVJ1_9TREE</name>
<evidence type="ECO:0000256" key="3">
    <source>
        <dbReference type="RuleBase" id="RU361235"/>
    </source>
</evidence>
<keyword evidence="2 3" id="KW-0378">Hydrolase</keyword>
<dbReference type="Pfam" id="PF00135">
    <property type="entry name" value="COesterase"/>
    <property type="match status" value="1"/>
</dbReference>
<reference evidence="6 7" key="1">
    <citation type="journal article" date="2024" name="bioRxiv">
        <title>Comparative genomics of Cryptococcus and Kwoniella reveals pathogenesis evolution and contrasting karyotype dynamics via intercentromeric recombination or chromosome fusion.</title>
        <authorList>
            <person name="Coelho M.A."/>
            <person name="David-Palma M."/>
            <person name="Shea T."/>
            <person name="Bowers K."/>
            <person name="McGinley-Smith S."/>
            <person name="Mohammad A.W."/>
            <person name="Gnirke A."/>
            <person name="Yurkov A.M."/>
            <person name="Nowrousian M."/>
            <person name="Sun S."/>
            <person name="Cuomo C.A."/>
            <person name="Heitman J."/>
        </authorList>
    </citation>
    <scope>NUCLEOTIDE SEQUENCE [LARGE SCALE GENOMIC DNA]</scope>
    <source>
        <strain evidence="6 7">CBS 13917</strain>
    </source>
</reference>
<feature type="signal peptide" evidence="3">
    <location>
        <begin position="1"/>
        <end position="17"/>
    </location>
</feature>
<evidence type="ECO:0000313" key="7">
    <source>
        <dbReference type="Proteomes" id="UP001388673"/>
    </source>
</evidence>